<dbReference type="Proteomes" id="UP001066276">
    <property type="component" value="Chromosome 7"/>
</dbReference>
<proteinExistence type="predicted"/>
<dbReference type="AlphaFoldDB" id="A0AAV7PXB8"/>
<name>A0AAV7PXB8_PLEWA</name>
<protein>
    <submittedName>
        <fullName evidence="2">Uncharacterized protein</fullName>
    </submittedName>
</protein>
<reference evidence="2" key="1">
    <citation type="journal article" date="2022" name="bioRxiv">
        <title>Sequencing and chromosome-scale assembly of the giantPleurodeles waltlgenome.</title>
        <authorList>
            <person name="Brown T."/>
            <person name="Elewa A."/>
            <person name="Iarovenko S."/>
            <person name="Subramanian E."/>
            <person name="Araus A.J."/>
            <person name="Petzold A."/>
            <person name="Susuki M."/>
            <person name="Suzuki K.-i.T."/>
            <person name="Hayashi T."/>
            <person name="Toyoda A."/>
            <person name="Oliveira C."/>
            <person name="Osipova E."/>
            <person name="Leigh N.D."/>
            <person name="Simon A."/>
            <person name="Yun M.H."/>
        </authorList>
    </citation>
    <scope>NUCLEOTIDE SEQUENCE</scope>
    <source>
        <strain evidence="2">20211129_DDA</strain>
        <tissue evidence="2">Liver</tissue>
    </source>
</reference>
<accession>A0AAV7PXB8</accession>
<evidence type="ECO:0000313" key="2">
    <source>
        <dbReference type="EMBL" id="KAJ1131859.1"/>
    </source>
</evidence>
<evidence type="ECO:0000256" key="1">
    <source>
        <dbReference type="SAM" id="MobiDB-lite"/>
    </source>
</evidence>
<dbReference type="EMBL" id="JANPWB010000011">
    <property type="protein sequence ID" value="KAJ1131859.1"/>
    <property type="molecule type" value="Genomic_DNA"/>
</dbReference>
<feature type="region of interest" description="Disordered" evidence="1">
    <location>
        <begin position="82"/>
        <end position="107"/>
    </location>
</feature>
<organism evidence="2 3">
    <name type="scientific">Pleurodeles waltl</name>
    <name type="common">Iberian ribbed newt</name>
    <dbReference type="NCBI Taxonomy" id="8319"/>
    <lineage>
        <taxon>Eukaryota</taxon>
        <taxon>Metazoa</taxon>
        <taxon>Chordata</taxon>
        <taxon>Craniata</taxon>
        <taxon>Vertebrata</taxon>
        <taxon>Euteleostomi</taxon>
        <taxon>Amphibia</taxon>
        <taxon>Batrachia</taxon>
        <taxon>Caudata</taxon>
        <taxon>Salamandroidea</taxon>
        <taxon>Salamandridae</taxon>
        <taxon>Pleurodelinae</taxon>
        <taxon>Pleurodeles</taxon>
    </lineage>
</organism>
<sequence>MVSYGGGARDVSLVEYCWVVGAHGYMGLSMRYGKEGCPTVFGMSGAPVVWTCVKCKDIGASGDCLGVSALGVHGYLQFTDVTGHEGRLGPDSWKQDAPWEREQRSEP</sequence>
<gene>
    <name evidence="2" type="ORF">NDU88_010191</name>
</gene>
<keyword evidence="3" id="KW-1185">Reference proteome</keyword>
<comment type="caution">
    <text evidence="2">The sequence shown here is derived from an EMBL/GenBank/DDBJ whole genome shotgun (WGS) entry which is preliminary data.</text>
</comment>
<evidence type="ECO:0000313" key="3">
    <source>
        <dbReference type="Proteomes" id="UP001066276"/>
    </source>
</evidence>